<keyword evidence="1" id="KW-0175">Coiled coil</keyword>
<protein>
    <submittedName>
        <fullName evidence="3">Uncharacterized protein</fullName>
    </submittedName>
</protein>
<keyword evidence="2" id="KW-1133">Transmembrane helix</keyword>
<evidence type="ECO:0000313" key="4">
    <source>
        <dbReference type="Proteomes" id="UP000559809"/>
    </source>
</evidence>
<evidence type="ECO:0000313" key="3">
    <source>
        <dbReference type="EMBL" id="NYT49175.1"/>
    </source>
</evidence>
<accession>A0A853FTG8</accession>
<name>A0A853FTG8_9BURK</name>
<reference evidence="3 4" key="1">
    <citation type="submission" date="2020-07" db="EMBL/GenBank/DDBJ databases">
        <title>Taxonomic revisions and descriptions of new bacterial species based on genomic comparisons in the high-G+C-content subgroup of the family Alcaligenaceae.</title>
        <authorList>
            <person name="Szabo A."/>
            <person name="Felfoldi T."/>
        </authorList>
    </citation>
    <scope>NUCLEOTIDE SEQUENCE [LARGE SCALE GENOMIC DNA]</scope>
    <source>
        <strain evidence="3 4">LMG 24012</strain>
    </source>
</reference>
<sequence length="313" mass="36069">MQESVKAERSRALNRDEHERFSIRERELDEFRGLLEIQQREFDAYRKRAQEEQLAREAALQKEQQEREKMFMQREKQLMARHRDVEERLMKRQAEVEHLRNRLQSEIVEREEQLHQAHLELALEKERYNEESRKKIERTSKDYVADALETLDQKEAQFHKMSKIWSGIGAGSLVAAIAFFAYVTLSTAISVPDPVTWEFLAFAVFKGLVAIALLAGLAKYSFVLGNSYMQEALKNGDRRHAINFGKFYLESYGAAAEWSQVKEAFEHWNITGTNAFKRSDDSMPDIGALEKAIGLVERAGKALPKLNGDGNGA</sequence>
<dbReference type="RefSeq" id="WP_180154453.1">
    <property type="nucleotide sequence ID" value="NZ_JACCEM010000003.1"/>
</dbReference>
<dbReference type="EMBL" id="JACCEM010000003">
    <property type="protein sequence ID" value="NYT49175.1"/>
    <property type="molecule type" value="Genomic_DNA"/>
</dbReference>
<keyword evidence="2" id="KW-0812">Transmembrane</keyword>
<feature type="transmembrane region" description="Helical" evidence="2">
    <location>
        <begin position="197"/>
        <end position="218"/>
    </location>
</feature>
<dbReference type="Proteomes" id="UP000559809">
    <property type="component" value="Unassembled WGS sequence"/>
</dbReference>
<feature type="transmembrane region" description="Helical" evidence="2">
    <location>
        <begin position="164"/>
        <end position="185"/>
    </location>
</feature>
<comment type="caution">
    <text evidence="3">The sequence shown here is derived from an EMBL/GenBank/DDBJ whole genome shotgun (WGS) entry which is preliminary data.</text>
</comment>
<keyword evidence="2" id="KW-0472">Membrane</keyword>
<evidence type="ECO:0000256" key="2">
    <source>
        <dbReference type="SAM" id="Phobius"/>
    </source>
</evidence>
<proteinExistence type="predicted"/>
<feature type="coiled-coil region" evidence="1">
    <location>
        <begin position="35"/>
        <end position="120"/>
    </location>
</feature>
<evidence type="ECO:0000256" key="1">
    <source>
        <dbReference type="SAM" id="Coils"/>
    </source>
</evidence>
<gene>
    <name evidence="3" type="ORF">H0A72_07600</name>
</gene>
<organism evidence="3 4">
    <name type="scientific">Parapusillimonas granuli</name>
    <dbReference type="NCBI Taxonomy" id="380911"/>
    <lineage>
        <taxon>Bacteria</taxon>
        <taxon>Pseudomonadati</taxon>
        <taxon>Pseudomonadota</taxon>
        <taxon>Betaproteobacteria</taxon>
        <taxon>Burkholderiales</taxon>
        <taxon>Alcaligenaceae</taxon>
        <taxon>Parapusillimonas</taxon>
    </lineage>
</organism>
<keyword evidence="4" id="KW-1185">Reference proteome</keyword>
<dbReference type="AlphaFoldDB" id="A0A853FTG8"/>